<proteinExistence type="inferred from homology"/>
<name>A0A1H1P4I2_9ACTN</name>
<evidence type="ECO:0000259" key="7">
    <source>
        <dbReference type="PROSITE" id="PS50983"/>
    </source>
</evidence>
<sequence length="344" mass="36672">MSRRRLLAGIAAATTLALTGCTTGSTTDGGQTRAADTASGGGNTAFPVTIRHAFGETTIAKEPKRVATLGWSDQDNALALGVDPVGATKLTWGGNKAGSSDWFDAELRSTGMKAPVRYDDSDGPPAEEIAKLRPDVVLATNSGLTRAQYDKLSRIAPVVAYPEAAWVTPWRTSLKLVGKALGRSEAAEQVTASTEQRIKDARAKYPQLRGKSLIFAYLATTDLSQVGIYAPQDPRVSFMHDLGLVDAPSVARAIKPGQFYGTVSAERAPELWSDVLLTWSENPGDLGTFTEHKLIGKIPAIADGRAYAEPDKHVSLAVTNPTPLSIPYVIEHFVPHVAHAVDRS</sequence>
<dbReference type="Pfam" id="PF01497">
    <property type="entry name" value="Peripla_BP_2"/>
    <property type="match status" value="1"/>
</dbReference>
<dbReference type="STRING" id="117157.SAMN04489717_1485"/>
<dbReference type="GO" id="GO:1901678">
    <property type="term" value="P:iron coordination entity transport"/>
    <property type="evidence" value="ECO:0007669"/>
    <property type="project" value="UniProtKB-ARBA"/>
</dbReference>
<evidence type="ECO:0000313" key="9">
    <source>
        <dbReference type="Proteomes" id="UP000198983"/>
    </source>
</evidence>
<dbReference type="Proteomes" id="UP000198983">
    <property type="component" value="Chromosome I"/>
</dbReference>
<evidence type="ECO:0000256" key="3">
    <source>
        <dbReference type="ARBA" id="ARBA00022448"/>
    </source>
</evidence>
<reference evidence="8 9" key="1">
    <citation type="submission" date="2016-10" db="EMBL/GenBank/DDBJ databases">
        <authorList>
            <person name="de Groot N.N."/>
        </authorList>
    </citation>
    <scope>NUCLEOTIDE SEQUENCE [LARGE SCALE GENOMIC DNA]</scope>
    <source>
        <strain evidence="8 9">DSM 22024</strain>
    </source>
</reference>
<dbReference type="PANTHER" id="PTHR30532:SF24">
    <property type="entry name" value="FERRIC ENTEROBACTIN-BINDING PERIPLASMIC PROTEIN FEPB"/>
    <property type="match status" value="1"/>
</dbReference>
<gene>
    <name evidence="8" type="ORF">SAMN04489717_1485</name>
</gene>
<evidence type="ECO:0000256" key="5">
    <source>
        <dbReference type="SAM" id="MobiDB-lite"/>
    </source>
</evidence>
<comment type="subcellular location">
    <subcellularLocation>
        <location evidence="1">Cell envelope</location>
    </subcellularLocation>
</comment>
<dbReference type="InterPro" id="IPR002491">
    <property type="entry name" value="ABC_transptr_periplasmic_BD"/>
</dbReference>
<evidence type="ECO:0000256" key="1">
    <source>
        <dbReference type="ARBA" id="ARBA00004196"/>
    </source>
</evidence>
<dbReference type="PROSITE" id="PS51257">
    <property type="entry name" value="PROKAR_LIPOPROTEIN"/>
    <property type="match status" value="1"/>
</dbReference>
<protein>
    <submittedName>
        <fullName evidence="8">Iron complex transport system substrate-binding protein</fullName>
    </submittedName>
</protein>
<evidence type="ECO:0000256" key="6">
    <source>
        <dbReference type="SAM" id="SignalP"/>
    </source>
</evidence>
<comment type="similarity">
    <text evidence="2">Belongs to the bacterial solute-binding protein 8 family.</text>
</comment>
<feature type="domain" description="Fe/B12 periplasmic-binding" evidence="7">
    <location>
        <begin position="65"/>
        <end position="341"/>
    </location>
</feature>
<dbReference type="OrthoDB" id="1846031at2"/>
<evidence type="ECO:0000256" key="2">
    <source>
        <dbReference type="ARBA" id="ARBA00008814"/>
    </source>
</evidence>
<feature type="region of interest" description="Disordered" evidence="5">
    <location>
        <begin position="22"/>
        <end position="42"/>
    </location>
</feature>
<evidence type="ECO:0000313" key="8">
    <source>
        <dbReference type="EMBL" id="SDS06097.1"/>
    </source>
</evidence>
<feature type="chain" id="PRO_5038639399" evidence="6">
    <location>
        <begin position="20"/>
        <end position="344"/>
    </location>
</feature>
<keyword evidence="4 6" id="KW-0732">Signal</keyword>
<dbReference type="PANTHER" id="PTHR30532">
    <property type="entry name" value="IRON III DICITRATE-BINDING PERIPLASMIC PROTEIN"/>
    <property type="match status" value="1"/>
</dbReference>
<dbReference type="GO" id="GO:0030288">
    <property type="term" value="C:outer membrane-bounded periplasmic space"/>
    <property type="evidence" value="ECO:0007669"/>
    <property type="project" value="TreeGrafter"/>
</dbReference>
<keyword evidence="3" id="KW-0813">Transport</keyword>
<dbReference type="SUPFAM" id="SSF53807">
    <property type="entry name" value="Helical backbone' metal receptor"/>
    <property type="match status" value="1"/>
</dbReference>
<dbReference type="RefSeq" id="WP_092651812.1">
    <property type="nucleotide sequence ID" value="NZ_LT629732.1"/>
</dbReference>
<keyword evidence="9" id="KW-1185">Reference proteome</keyword>
<feature type="signal peptide" evidence="6">
    <location>
        <begin position="1"/>
        <end position="19"/>
    </location>
</feature>
<dbReference type="PROSITE" id="PS50983">
    <property type="entry name" value="FE_B12_PBP"/>
    <property type="match status" value="1"/>
</dbReference>
<organism evidence="8 9">
    <name type="scientific">Actinopolymorpha singaporensis</name>
    <dbReference type="NCBI Taxonomy" id="117157"/>
    <lineage>
        <taxon>Bacteria</taxon>
        <taxon>Bacillati</taxon>
        <taxon>Actinomycetota</taxon>
        <taxon>Actinomycetes</taxon>
        <taxon>Propionibacteriales</taxon>
        <taxon>Actinopolymorphaceae</taxon>
        <taxon>Actinopolymorpha</taxon>
    </lineage>
</organism>
<dbReference type="CDD" id="cd01146">
    <property type="entry name" value="FhuD"/>
    <property type="match status" value="1"/>
</dbReference>
<dbReference type="InterPro" id="IPR051313">
    <property type="entry name" value="Bact_iron-sidero_bind"/>
</dbReference>
<feature type="compositionally biased region" description="Low complexity" evidence="5">
    <location>
        <begin position="22"/>
        <end position="32"/>
    </location>
</feature>
<evidence type="ECO:0000256" key="4">
    <source>
        <dbReference type="ARBA" id="ARBA00022729"/>
    </source>
</evidence>
<dbReference type="Gene3D" id="3.40.50.1980">
    <property type="entry name" value="Nitrogenase molybdenum iron protein domain"/>
    <property type="match status" value="2"/>
</dbReference>
<dbReference type="EMBL" id="LT629732">
    <property type="protein sequence ID" value="SDS06097.1"/>
    <property type="molecule type" value="Genomic_DNA"/>
</dbReference>
<accession>A0A1H1P4I2</accession>
<dbReference type="AlphaFoldDB" id="A0A1H1P4I2"/>